<feature type="transmembrane region" description="Helical" evidence="1">
    <location>
        <begin position="210"/>
        <end position="230"/>
    </location>
</feature>
<evidence type="ECO:0000313" key="3">
    <source>
        <dbReference type="Proteomes" id="UP000538929"/>
    </source>
</evidence>
<keyword evidence="1" id="KW-0472">Membrane</keyword>
<feature type="transmembrane region" description="Helical" evidence="1">
    <location>
        <begin position="128"/>
        <end position="146"/>
    </location>
</feature>
<dbReference type="GO" id="GO:0008237">
    <property type="term" value="F:metallopeptidase activity"/>
    <property type="evidence" value="ECO:0007669"/>
    <property type="project" value="UniProtKB-KW"/>
</dbReference>
<name>A0A7W3TH86_9ACTN</name>
<keyword evidence="1" id="KW-0812">Transmembrane</keyword>
<dbReference type="Pfam" id="PF13367">
    <property type="entry name" value="PrsW-protease"/>
    <property type="match status" value="1"/>
</dbReference>
<keyword evidence="2" id="KW-0378">Hydrolase</keyword>
<comment type="caution">
    <text evidence="2">The sequence shown here is derived from an EMBL/GenBank/DDBJ whole genome shotgun (WGS) entry which is preliminary data.</text>
</comment>
<dbReference type="EMBL" id="VKHT01001120">
    <property type="protein sequence ID" value="MBB0246794.1"/>
    <property type="molecule type" value="Genomic_DNA"/>
</dbReference>
<feature type="transmembrane region" description="Helical" evidence="1">
    <location>
        <begin position="185"/>
        <end position="203"/>
    </location>
</feature>
<dbReference type="GO" id="GO:0006508">
    <property type="term" value="P:proteolysis"/>
    <property type="evidence" value="ECO:0007669"/>
    <property type="project" value="UniProtKB-KW"/>
</dbReference>
<dbReference type="RefSeq" id="WP_182608080.1">
    <property type="nucleotide sequence ID" value="NZ_VKHT01001120.1"/>
</dbReference>
<accession>A0A7W3TH86</accession>
<reference evidence="3" key="1">
    <citation type="submission" date="2019-10" db="EMBL/GenBank/DDBJ databases">
        <title>Streptomyces sp. nov., a novel actinobacterium isolated from alkaline environment.</title>
        <authorList>
            <person name="Golinska P."/>
        </authorList>
    </citation>
    <scope>NUCLEOTIDE SEQUENCE [LARGE SCALE GENOMIC DNA]</scope>
    <source>
        <strain evidence="3">DSM 42118</strain>
    </source>
</reference>
<sequence>MPVALAVCGVVVLALIGQETGAFGLVTGLALAVLPVPLMVALLHRTASLDAASRGGLLFALGWGACAATLVALVANGVLVQWLLADPAGLPRPRADALELTLVAPVVEECAKGAAVLLLWLHRPRAVHGVLAGVCAAAMTAVGFAFTENILYLGRAAAEDRLLGTPAVDSATAATFLVRVVLAPFAHPLFTALTGLGLGLAVVLPRRRRVARAVLPWLGLGGAIGLHSAWNGATGLGTGGFLLVYGLLMFPALALVIGACAHARRRQLRAVREVLPRYAGPELPGMGEPTVLGTSRGRSLTRRLARRDWGRAGARAVIRYQDTATELALLCDRAERHGGAGTDGAAGDFARREAELLWRLTRDRGPVITRALRGAAPAEIHPARPPG</sequence>
<evidence type="ECO:0000256" key="1">
    <source>
        <dbReference type="SAM" id="Phobius"/>
    </source>
</evidence>
<dbReference type="Proteomes" id="UP000538929">
    <property type="component" value="Unassembled WGS sequence"/>
</dbReference>
<feature type="transmembrane region" description="Helical" evidence="1">
    <location>
        <begin position="56"/>
        <end position="82"/>
    </location>
</feature>
<keyword evidence="2" id="KW-0645">Protease</keyword>
<proteinExistence type="predicted"/>
<dbReference type="PANTHER" id="PTHR36844:SF1">
    <property type="entry name" value="PROTEASE PRSW"/>
    <property type="match status" value="1"/>
</dbReference>
<evidence type="ECO:0000313" key="2">
    <source>
        <dbReference type="EMBL" id="MBB0246794.1"/>
    </source>
</evidence>
<keyword evidence="2" id="KW-0482">Metalloprotease</keyword>
<keyword evidence="1" id="KW-1133">Transmembrane helix</keyword>
<dbReference type="InterPro" id="IPR026898">
    <property type="entry name" value="PrsW"/>
</dbReference>
<dbReference type="PANTHER" id="PTHR36844">
    <property type="entry name" value="PROTEASE PRSW"/>
    <property type="match status" value="1"/>
</dbReference>
<keyword evidence="3" id="KW-1185">Reference proteome</keyword>
<feature type="transmembrane region" description="Helical" evidence="1">
    <location>
        <begin position="242"/>
        <end position="263"/>
    </location>
</feature>
<feature type="transmembrane region" description="Helical" evidence="1">
    <location>
        <begin position="24"/>
        <end position="44"/>
    </location>
</feature>
<protein>
    <submittedName>
        <fullName evidence="2">PrsW family intramembrane metalloprotease</fullName>
    </submittedName>
</protein>
<dbReference type="AlphaFoldDB" id="A0A7W3TH86"/>
<gene>
    <name evidence="2" type="ORF">FNQ90_22400</name>
</gene>
<organism evidence="2 3">
    <name type="scientific">Streptomyces alkaliphilus</name>
    <dbReference type="NCBI Taxonomy" id="1472722"/>
    <lineage>
        <taxon>Bacteria</taxon>
        <taxon>Bacillati</taxon>
        <taxon>Actinomycetota</taxon>
        <taxon>Actinomycetes</taxon>
        <taxon>Kitasatosporales</taxon>
        <taxon>Streptomycetaceae</taxon>
        <taxon>Streptomyces</taxon>
    </lineage>
</organism>